<dbReference type="GO" id="GO:0003796">
    <property type="term" value="F:lysozyme activity"/>
    <property type="evidence" value="ECO:0007669"/>
    <property type="project" value="UniProtKB-EC"/>
</dbReference>
<dbReference type="FunFam" id="3.20.20.80:FF:000060">
    <property type="entry name" value="Lysozyme M1"/>
    <property type="match status" value="1"/>
</dbReference>
<dbReference type="Proteomes" id="UP000002499">
    <property type="component" value="Unassembled WGS sequence"/>
</dbReference>
<protein>
    <recommendedName>
        <fullName evidence="11">Lysozyme</fullName>
        <ecNumber evidence="11">3.2.1.17</ecNumber>
    </recommendedName>
</protein>
<dbReference type="PANTHER" id="PTHR34135">
    <property type="entry name" value="LYSOZYME"/>
    <property type="match status" value="1"/>
</dbReference>
<comment type="function">
    <text evidence="10">This enzyme has both lysozyme (acetylmuramidase) and diacetylmuramidase activities.</text>
</comment>
<dbReference type="OMA" id="TSWWTQC"/>
<dbReference type="CDD" id="cd06412">
    <property type="entry name" value="GH25_CH-type"/>
    <property type="match status" value="1"/>
</dbReference>
<dbReference type="EMBL" id="GL698481">
    <property type="protein sequence ID" value="EFY91600.1"/>
    <property type="molecule type" value="Genomic_DNA"/>
</dbReference>
<comment type="similarity">
    <text evidence="3 11">Belongs to the glycosyl hydrolase 25 family.</text>
</comment>
<comment type="subcellular location">
    <subcellularLocation>
        <location evidence="2">Secreted</location>
    </subcellularLocation>
</comment>
<keyword evidence="5" id="KW-0929">Antimicrobial</keyword>
<evidence type="ECO:0000313" key="13">
    <source>
        <dbReference type="EMBL" id="EFY91600.1"/>
    </source>
</evidence>
<dbReference type="OrthoDB" id="6590422at2759"/>
<dbReference type="SUPFAM" id="SSF51445">
    <property type="entry name" value="(Trans)glycosidases"/>
    <property type="match status" value="1"/>
</dbReference>
<feature type="transmembrane region" description="Helical" evidence="12">
    <location>
        <begin position="20"/>
        <end position="40"/>
    </location>
</feature>
<keyword evidence="12" id="KW-0812">Transmembrane</keyword>
<evidence type="ECO:0000256" key="4">
    <source>
        <dbReference type="ARBA" id="ARBA00022525"/>
    </source>
</evidence>
<keyword evidence="4" id="KW-0964">Secreted</keyword>
<comment type="catalytic activity">
    <reaction evidence="1 11">
        <text>Hydrolysis of (1-&gt;4)-beta-linkages between N-acetylmuramic acid and N-acetyl-D-glucosamine residues in a peptidoglycan and between N-acetyl-D-glucosamine residues in chitodextrins.</text>
        <dbReference type="EC" id="3.2.1.17"/>
    </reaction>
</comment>
<dbReference type="InterPro" id="IPR002053">
    <property type="entry name" value="Glyco_hydro_25"/>
</dbReference>
<reference evidence="13 14" key="1">
    <citation type="journal article" date="2011" name="PLoS Genet.">
        <title>Genome sequencing and comparative transcriptomics of the model entomopathogenic fungi Metarhizium anisopliae and M. acridum.</title>
        <authorList>
            <person name="Gao Q."/>
            <person name="Jin K."/>
            <person name="Ying S.H."/>
            <person name="Zhang Y."/>
            <person name="Xiao G."/>
            <person name="Shang Y."/>
            <person name="Duan Z."/>
            <person name="Hu X."/>
            <person name="Xie X.Q."/>
            <person name="Zhou G."/>
            <person name="Peng G."/>
            <person name="Luo Z."/>
            <person name="Huang W."/>
            <person name="Wang B."/>
            <person name="Fang W."/>
            <person name="Wang S."/>
            <person name="Zhong Y."/>
            <person name="Ma L.J."/>
            <person name="St Leger R.J."/>
            <person name="Zhao G.P."/>
            <person name="Pei Y."/>
            <person name="Feng M.G."/>
            <person name="Xia Y."/>
            <person name="Wang C."/>
        </authorList>
    </citation>
    <scope>NUCLEOTIDE SEQUENCE [LARGE SCALE GENOMIC DNA]</scope>
    <source>
        <strain evidence="13 14">CQMa 102</strain>
    </source>
</reference>
<evidence type="ECO:0000256" key="11">
    <source>
        <dbReference type="RuleBase" id="RU361176"/>
    </source>
</evidence>
<dbReference type="GeneID" id="19246796"/>
<dbReference type="GO" id="GO:0016998">
    <property type="term" value="P:cell wall macromolecule catabolic process"/>
    <property type="evidence" value="ECO:0007669"/>
    <property type="project" value="InterPro"/>
</dbReference>
<evidence type="ECO:0000256" key="5">
    <source>
        <dbReference type="ARBA" id="ARBA00022529"/>
    </source>
</evidence>
<dbReference type="HOGENOM" id="CLU_044973_4_0_1"/>
<dbReference type="Pfam" id="PF01183">
    <property type="entry name" value="Glyco_hydro_25"/>
    <property type="match status" value="1"/>
</dbReference>
<organism evidence="14">
    <name type="scientific">Metarhizium acridum (strain CQMa 102)</name>
    <dbReference type="NCBI Taxonomy" id="655827"/>
    <lineage>
        <taxon>Eukaryota</taxon>
        <taxon>Fungi</taxon>
        <taxon>Dikarya</taxon>
        <taxon>Ascomycota</taxon>
        <taxon>Pezizomycotina</taxon>
        <taxon>Sordariomycetes</taxon>
        <taxon>Hypocreomycetidae</taxon>
        <taxon>Hypocreales</taxon>
        <taxon>Clavicipitaceae</taxon>
        <taxon>Metarhizium</taxon>
    </lineage>
</organism>
<proteinExistence type="inferred from homology"/>
<evidence type="ECO:0000256" key="9">
    <source>
        <dbReference type="ARBA" id="ARBA00023295"/>
    </source>
</evidence>
<evidence type="ECO:0000256" key="8">
    <source>
        <dbReference type="ARBA" id="ARBA00023157"/>
    </source>
</evidence>
<dbReference type="Gene3D" id="3.20.20.80">
    <property type="entry name" value="Glycosidases"/>
    <property type="match status" value="1"/>
</dbReference>
<evidence type="ECO:0000256" key="3">
    <source>
        <dbReference type="ARBA" id="ARBA00010646"/>
    </source>
</evidence>
<dbReference type="GO" id="GO:0031640">
    <property type="term" value="P:killing of cells of another organism"/>
    <property type="evidence" value="ECO:0007669"/>
    <property type="project" value="UniProtKB-KW"/>
</dbReference>
<dbReference type="PANTHER" id="PTHR34135:SF2">
    <property type="entry name" value="LYSOZYME"/>
    <property type="match status" value="1"/>
</dbReference>
<dbReference type="EC" id="3.2.1.17" evidence="11"/>
<keyword evidence="7 11" id="KW-0378">Hydrolase</keyword>
<evidence type="ECO:0000256" key="12">
    <source>
        <dbReference type="SAM" id="Phobius"/>
    </source>
</evidence>
<dbReference type="AlphaFoldDB" id="E9DXY7"/>
<evidence type="ECO:0000313" key="14">
    <source>
        <dbReference type="Proteomes" id="UP000002499"/>
    </source>
</evidence>
<name>E9DXY7_METAQ</name>
<dbReference type="KEGG" id="maw:19246796"/>
<sequence length="243" mass="25963">MAQVGRQVKSKALYTTMKSVPFFAVVASMASLVTATVAGFDISHYQPNVDFKKAYADGARFVIIKATEGTTYVDPSFSSHYTGATQAGLIRGGYHFARPGSGSGAAQATYFLAHGGGWSKDGITLPGMVDLEYNPSGSTCYGLSASAMVSWISDFVETYRSKTGVYPLIYTSTSWWNQCTGSSTAFGSKCPLVVARYATSVGALPAGWSYHTIWQNSDKAPWGGDNDIFNGNLDQLKRIANAS</sequence>
<dbReference type="GO" id="GO:0016052">
    <property type="term" value="P:carbohydrate catabolic process"/>
    <property type="evidence" value="ECO:0007669"/>
    <property type="project" value="TreeGrafter"/>
</dbReference>
<keyword evidence="6" id="KW-0081">Bacteriolytic enzyme</keyword>
<dbReference type="PROSITE" id="PS51904">
    <property type="entry name" value="GLYCOSYL_HYDROL_F25_2"/>
    <property type="match status" value="1"/>
</dbReference>
<dbReference type="InterPro" id="IPR018077">
    <property type="entry name" value="Glyco_hydro_fam25_subgr"/>
</dbReference>
<keyword evidence="14" id="KW-1185">Reference proteome</keyword>
<accession>E9DXY7</accession>
<dbReference type="InterPro" id="IPR017853">
    <property type="entry name" value="GH"/>
</dbReference>
<evidence type="ECO:0000256" key="6">
    <source>
        <dbReference type="ARBA" id="ARBA00022638"/>
    </source>
</evidence>
<evidence type="ECO:0000256" key="1">
    <source>
        <dbReference type="ARBA" id="ARBA00000632"/>
    </source>
</evidence>
<keyword evidence="8" id="KW-1015">Disulfide bond</keyword>
<dbReference type="GO" id="GO:0005576">
    <property type="term" value="C:extracellular region"/>
    <property type="evidence" value="ECO:0007669"/>
    <property type="project" value="UniProtKB-SubCell"/>
</dbReference>
<gene>
    <name evidence="13" type="ORF">MAC_02485</name>
</gene>
<dbReference type="SMART" id="SM00641">
    <property type="entry name" value="Glyco_25"/>
    <property type="match status" value="1"/>
</dbReference>
<keyword evidence="9 11" id="KW-0326">Glycosidase</keyword>
<dbReference type="PROSITE" id="PS00953">
    <property type="entry name" value="GLYCOSYL_HYDROL_F25_1"/>
    <property type="match status" value="1"/>
</dbReference>
<keyword evidence="12" id="KW-1133">Transmembrane helix</keyword>
<evidence type="ECO:0000256" key="2">
    <source>
        <dbReference type="ARBA" id="ARBA00004613"/>
    </source>
</evidence>
<dbReference type="InParanoid" id="E9DXY7"/>
<dbReference type="GO" id="GO:0042742">
    <property type="term" value="P:defense response to bacterium"/>
    <property type="evidence" value="ECO:0007669"/>
    <property type="project" value="UniProtKB-KW"/>
</dbReference>
<evidence type="ECO:0000256" key="10">
    <source>
        <dbReference type="ARBA" id="ARBA00055588"/>
    </source>
</evidence>
<dbReference type="eggNOG" id="ENOG502S19Y">
    <property type="taxonomic scope" value="Eukaryota"/>
</dbReference>
<evidence type="ECO:0000256" key="7">
    <source>
        <dbReference type="ARBA" id="ARBA00022801"/>
    </source>
</evidence>
<dbReference type="InterPro" id="IPR008270">
    <property type="entry name" value="Glyco_hydro_25_AS"/>
</dbReference>
<dbReference type="GO" id="GO:0009253">
    <property type="term" value="P:peptidoglycan catabolic process"/>
    <property type="evidence" value="ECO:0007669"/>
    <property type="project" value="InterPro"/>
</dbReference>
<keyword evidence="12" id="KW-0472">Membrane</keyword>